<sequence>MSADGHLLGVMLVCGHHIDGATLYVDDPDPDPDHLVKAGEWIASRPLTEGLTTWTLDAPSAGWTTTTPLTPLAARTTYVLYGGTKDNSWSSTSTGFTLADRAVLRPGTVRYERVTEDGDERAVTVSVSAFEAEGCDGF</sequence>
<dbReference type="Proteomes" id="UP000308632">
    <property type="component" value="Unassembled WGS sequence"/>
</dbReference>
<organism evidence="1 2">
    <name type="scientific">Streptomyces galbus</name>
    <dbReference type="NCBI Taxonomy" id="33898"/>
    <lineage>
        <taxon>Bacteria</taxon>
        <taxon>Bacillati</taxon>
        <taxon>Actinomycetota</taxon>
        <taxon>Actinomycetes</taxon>
        <taxon>Kitasatosporales</taxon>
        <taxon>Streptomycetaceae</taxon>
        <taxon>Streptomyces</taxon>
    </lineage>
</organism>
<dbReference type="AlphaFoldDB" id="A0A4U5WZV2"/>
<reference evidence="1 2" key="1">
    <citation type="submission" date="2019-04" db="EMBL/GenBank/DDBJ databases">
        <title>Streptomyces lasaliensis sp.nov., an Actinomycete isolated from soil which produces the polyether antibiotic lasalocid.</title>
        <authorList>
            <person name="Erwin G."/>
            <person name="Haber C."/>
        </authorList>
    </citation>
    <scope>NUCLEOTIDE SEQUENCE [LARGE SCALE GENOMIC DNA]</scope>
    <source>
        <strain evidence="1 2">DSM 40089</strain>
    </source>
</reference>
<comment type="caution">
    <text evidence="1">The sequence shown here is derived from an EMBL/GenBank/DDBJ whole genome shotgun (WGS) entry which is preliminary data.</text>
</comment>
<accession>A0A4U5WZV2</accession>
<protein>
    <submittedName>
        <fullName evidence="1">Uncharacterized protein</fullName>
    </submittedName>
</protein>
<gene>
    <name evidence="1" type="ORF">E4U92_19000</name>
</gene>
<evidence type="ECO:0000313" key="1">
    <source>
        <dbReference type="EMBL" id="TKT08187.1"/>
    </source>
</evidence>
<evidence type="ECO:0000313" key="2">
    <source>
        <dbReference type="Proteomes" id="UP000308632"/>
    </source>
</evidence>
<name>A0A4U5WZV2_STRGB</name>
<dbReference type="EMBL" id="SZPR01000015">
    <property type="protein sequence ID" value="TKT08187.1"/>
    <property type="molecule type" value="Genomic_DNA"/>
</dbReference>
<proteinExistence type="predicted"/>